<reference evidence="1" key="1">
    <citation type="submission" date="2023-03" db="EMBL/GenBank/DDBJ databases">
        <title>Massive genome expansion in bonnet fungi (Mycena s.s.) driven by repeated elements and novel gene families across ecological guilds.</title>
        <authorList>
            <consortium name="Lawrence Berkeley National Laboratory"/>
            <person name="Harder C.B."/>
            <person name="Miyauchi S."/>
            <person name="Viragh M."/>
            <person name="Kuo A."/>
            <person name="Thoen E."/>
            <person name="Andreopoulos B."/>
            <person name="Lu D."/>
            <person name="Skrede I."/>
            <person name="Drula E."/>
            <person name="Henrissat B."/>
            <person name="Morin E."/>
            <person name="Kohler A."/>
            <person name="Barry K."/>
            <person name="LaButti K."/>
            <person name="Morin E."/>
            <person name="Salamov A."/>
            <person name="Lipzen A."/>
            <person name="Mereny Z."/>
            <person name="Hegedus B."/>
            <person name="Baldrian P."/>
            <person name="Stursova M."/>
            <person name="Weitz H."/>
            <person name="Taylor A."/>
            <person name="Grigoriev I.V."/>
            <person name="Nagy L.G."/>
            <person name="Martin F."/>
            <person name="Kauserud H."/>
        </authorList>
    </citation>
    <scope>NUCLEOTIDE SEQUENCE</scope>
    <source>
        <strain evidence="1">9144</strain>
    </source>
</reference>
<dbReference type="EMBL" id="JARJCW010000006">
    <property type="protein sequence ID" value="KAJ7223028.1"/>
    <property type="molecule type" value="Genomic_DNA"/>
</dbReference>
<organism evidence="1 2">
    <name type="scientific">Mycena pura</name>
    <dbReference type="NCBI Taxonomy" id="153505"/>
    <lineage>
        <taxon>Eukaryota</taxon>
        <taxon>Fungi</taxon>
        <taxon>Dikarya</taxon>
        <taxon>Basidiomycota</taxon>
        <taxon>Agaricomycotina</taxon>
        <taxon>Agaricomycetes</taxon>
        <taxon>Agaricomycetidae</taxon>
        <taxon>Agaricales</taxon>
        <taxon>Marasmiineae</taxon>
        <taxon>Mycenaceae</taxon>
        <taxon>Mycena</taxon>
    </lineage>
</organism>
<evidence type="ECO:0000313" key="2">
    <source>
        <dbReference type="Proteomes" id="UP001219525"/>
    </source>
</evidence>
<protein>
    <submittedName>
        <fullName evidence="1">Uncharacterized protein</fullName>
    </submittedName>
</protein>
<gene>
    <name evidence="1" type="ORF">GGX14DRAFT_557594</name>
</gene>
<comment type="caution">
    <text evidence="1">The sequence shown here is derived from an EMBL/GenBank/DDBJ whole genome shotgun (WGS) entry which is preliminary data.</text>
</comment>
<sequence length="286" mass="32116">MGAAISQPPVQNGTPSLVEDAFDCRRAELLVQLNALLGEAYVVDVDRDAVRPYVHKSFQGDLGTLLWLYFEGLVLGLQKFVKRYGESGKTCFNRVVAQHRITLSVNPAGDKSDTISAAIHHGVYHILFHPDRFGMPGVVPSMLQDSISIWIVIDPIQMSMNVLNGDSLEAVRERSKPPPTWDRLIEHILAPAQLPSSYIQHSELVSFRNNLQNSRDRLGQNGNTIASLVQELMTGEPFWVYREEPQSAEEAGRTRPFMIASDIAYIELNQEDLTEELVARMARRFT</sequence>
<keyword evidence="2" id="KW-1185">Reference proteome</keyword>
<proteinExistence type="predicted"/>
<dbReference type="AlphaFoldDB" id="A0AAD7E1U1"/>
<evidence type="ECO:0000313" key="1">
    <source>
        <dbReference type="EMBL" id="KAJ7223028.1"/>
    </source>
</evidence>
<accession>A0AAD7E1U1</accession>
<name>A0AAD7E1U1_9AGAR</name>
<dbReference type="Proteomes" id="UP001219525">
    <property type="component" value="Unassembled WGS sequence"/>
</dbReference>